<evidence type="ECO:0000313" key="4">
    <source>
        <dbReference type="Proteomes" id="UP000253319"/>
    </source>
</evidence>
<dbReference type="SMART" id="SM00631">
    <property type="entry name" value="Zn_pept"/>
    <property type="match status" value="1"/>
</dbReference>
<feature type="domain" description="Peptidase M14" evidence="2">
    <location>
        <begin position="9"/>
        <end position="266"/>
    </location>
</feature>
<reference evidence="3 4" key="1">
    <citation type="submission" date="2018-06" db="EMBL/GenBank/DDBJ databases">
        <title>Flavobacterium tibetense sp. nov., isolated from a wetland YonghuCo on Tibetan Plateau.</title>
        <authorList>
            <person name="Xing P."/>
            <person name="Phurbu D."/>
            <person name="Lu H."/>
        </authorList>
    </citation>
    <scope>NUCLEOTIDE SEQUENCE [LARGE SCALE GENOMIC DNA]</scope>
    <source>
        <strain evidence="3 4">YH5</strain>
    </source>
</reference>
<dbReference type="EMBL" id="QLST01000012">
    <property type="protein sequence ID" value="RBA27873.1"/>
    <property type="molecule type" value="Genomic_DNA"/>
</dbReference>
<dbReference type="GO" id="GO:0004181">
    <property type="term" value="F:metallocarboxypeptidase activity"/>
    <property type="evidence" value="ECO:0007669"/>
    <property type="project" value="InterPro"/>
</dbReference>
<dbReference type="GO" id="GO:0006508">
    <property type="term" value="P:proteolysis"/>
    <property type="evidence" value="ECO:0007669"/>
    <property type="project" value="InterPro"/>
</dbReference>
<dbReference type="Gene3D" id="3.40.630.10">
    <property type="entry name" value="Zn peptidases"/>
    <property type="match status" value="1"/>
</dbReference>
<dbReference type="Proteomes" id="UP000253319">
    <property type="component" value="Unassembled WGS sequence"/>
</dbReference>
<dbReference type="OrthoDB" id="1119199at2"/>
<dbReference type="SUPFAM" id="SSF53187">
    <property type="entry name" value="Zn-dependent exopeptidases"/>
    <property type="match status" value="1"/>
</dbReference>
<protein>
    <submittedName>
        <fullName evidence="3">Peptidase M14</fullName>
    </submittedName>
</protein>
<dbReference type="CDD" id="cd06239">
    <property type="entry name" value="M14-like"/>
    <property type="match status" value="1"/>
</dbReference>
<gene>
    <name evidence="3" type="ORF">DPN68_10230</name>
</gene>
<comment type="caution">
    <text evidence="3">The sequence shown here is derived from an EMBL/GenBank/DDBJ whole genome shotgun (WGS) entry which is preliminary data.</text>
</comment>
<dbReference type="Pfam" id="PF00246">
    <property type="entry name" value="Peptidase_M14"/>
    <property type="match status" value="1"/>
</dbReference>
<organism evidence="3 4">
    <name type="scientific">Flavobacterium tibetense</name>
    <dbReference type="NCBI Taxonomy" id="2233533"/>
    <lineage>
        <taxon>Bacteria</taxon>
        <taxon>Pseudomonadati</taxon>
        <taxon>Bacteroidota</taxon>
        <taxon>Flavobacteriia</taxon>
        <taxon>Flavobacteriales</taxon>
        <taxon>Flavobacteriaceae</taxon>
        <taxon>Flavobacterium</taxon>
    </lineage>
</organism>
<dbReference type="InterPro" id="IPR000834">
    <property type="entry name" value="Peptidase_M14"/>
</dbReference>
<feature type="active site" description="Proton donor/acceptor" evidence="1">
    <location>
        <position position="238"/>
    </location>
</feature>
<accession>A0A365P0L9</accession>
<name>A0A365P0L9_9FLAO</name>
<evidence type="ECO:0000256" key="1">
    <source>
        <dbReference type="PROSITE-ProRule" id="PRU01379"/>
    </source>
</evidence>
<evidence type="ECO:0000313" key="3">
    <source>
        <dbReference type="EMBL" id="RBA27873.1"/>
    </source>
</evidence>
<dbReference type="PROSITE" id="PS52035">
    <property type="entry name" value="PEPTIDASE_M14"/>
    <property type="match status" value="1"/>
</dbReference>
<evidence type="ECO:0000259" key="2">
    <source>
        <dbReference type="PROSITE" id="PS52035"/>
    </source>
</evidence>
<proteinExistence type="inferred from homology"/>
<dbReference type="AlphaFoldDB" id="A0A365P0L9"/>
<dbReference type="GO" id="GO:0008270">
    <property type="term" value="F:zinc ion binding"/>
    <property type="evidence" value="ECO:0007669"/>
    <property type="project" value="InterPro"/>
</dbReference>
<keyword evidence="4" id="KW-1185">Reference proteome</keyword>
<comment type="similarity">
    <text evidence="1">Belongs to the peptidase M14 family.</text>
</comment>
<sequence>MKQLATQFLVDELKGRYITNESIKPLFEKFQNECLIHDEGKSVLDNSIYSITIGTGKTKVLMWSQMHGNEATTTKGFFDFLNFLVSKEPLAETILSQYTIKCIPILNPDGAAAYTRVNANEIDLNRDAFAITQPESKLLRSLLLEFQPDLAYNLHDQRTIFGTEGFQLPATMSFLAPAYNEYRDFNETRLKAVKIINTMNLELQKHIPNHVGRFDDSFNINCIGDYATSIGIPTILFEAGHYSNDYQREEVRKMVFVALLSSFSEKSNSEVGNELEVYLNIPQNSKCFFDFIYRNVKIISNDEEKIITFAAQFDEKLENNQIKFEAKIIQVEDLDTVKGHLEYDAQQMVFSSESGNFPKINHKANFYLNKLLKFDNGLQFL</sequence>